<dbReference type="OrthoDB" id="5386330at2759"/>
<evidence type="ECO:0000313" key="1">
    <source>
        <dbReference type="EMBL" id="KAF2443782.1"/>
    </source>
</evidence>
<keyword evidence="2" id="KW-1185">Reference proteome</keyword>
<proteinExistence type="predicted"/>
<accession>A0A9P4UC58</accession>
<dbReference type="AlphaFoldDB" id="A0A9P4UC58"/>
<evidence type="ECO:0000313" key="2">
    <source>
        <dbReference type="Proteomes" id="UP000799764"/>
    </source>
</evidence>
<protein>
    <submittedName>
        <fullName evidence="1">Uncharacterized protein</fullName>
    </submittedName>
</protein>
<dbReference type="Proteomes" id="UP000799764">
    <property type="component" value="Unassembled WGS sequence"/>
</dbReference>
<reference evidence="1" key="1">
    <citation type="journal article" date="2020" name="Stud. Mycol.">
        <title>101 Dothideomycetes genomes: a test case for predicting lifestyles and emergence of pathogens.</title>
        <authorList>
            <person name="Haridas S."/>
            <person name="Albert R."/>
            <person name="Binder M."/>
            <person name="Bloem J."/>
            <person name="Labutti K."/>
            <person name="Salamov A."/>
            <person name="Andreopoulos B."/>
            <person name="Baker S."/>
            <person name="Barry K."/>
            <person name="Bills G."/>
            <person name="Bluhm B."/>
            <person name="Cannon C."/>
            <person name="Castanera R."/>
            <person name="Culley D."/>
            <person name="Daum C."/>
            <person name="Ezra D."/>
            <person name="Gonzalez J."/>
            <person name="Henrissat B."/>
            <person name="Kuo A."/>
            <person name="Liang C."/>
            <person name="Lipzen A."/>
            <person name="Lutzoni F."/>
            <person name="Magnuson J."/>
            <person name="Mondo S."/>
            <person name="Nolan M."/>
            <person name="Ohm R."/>
            <person name="Pangilinan J."/>
            <person name="Park H.-J."/>
            <person name="Ramirez L."/>
            <person name="Alfaro M."/>
            <person name="Sun H."/>
            <person name="Tritt A."/>
            <person name="Yoshinaga Y."/>
            <person name="Zwiers L.-H."/>
            <person name="Turgeon B."/>
            <person name="Goodwin S."/>
            <person name="Spatafora J."/>
            <person name="Crous P."/>
            <person name="Grigoriev I."/>
        </authorList>
    </citation>
    <scope>NUCLEOTIDE SEQUENCE</scope>
    <source>
        <strain evidence="1">CBS 690.94</strain>
    </source>
</reference>
<gene>
    <name evidence="1" type="ORF">P171DRAFT_43932</name>
</gene>
<sequence>MASHNPGNLEIERLALETKVNVLQSHNQFLRLPQNQLDQRPDVAITCAVLIFAMDLLEHGLSRWMVHTLGVMHVMSSLGGIENITLHYPHLHVPLLHCSLFETMWIVTSYNPLRRTRHASRNALEVLMNSQYAKHKIFNGFPSYLTLAIWDTAACAQKILGVDRSITLPDMHIRERTLVDVTSFQPEGNTQAMREEYSRDHLSHSGRHLEHWDSVGSVWKAATAILVLRYLFFGRHELVPTSSSAPRSGDSLLSFEQEEQYFQGSDEYLAAETYTYDPISRLRYVLHRHDTMRSQR</sequence>
<organism evidence="1 2">
    <name type="scientific">Karstenula rhodostoma CBS 690.94</name>
    <dbReference type="NCBI Taxonomy" id="1392251"/>
    <lineage>
        <taxon>Eukaryota</taxon>
        <taxon>Fungi</taxon>
        <taxon>Dikarya</taxon>
        <taxon>Ascomycota</taxon>
        <taxon>Pezizomycotina</taxon>
        <taxon>Dothideomycetes</taxon>
        <taxon>Pleosporomycetidae</taxon>
        <taxon>Pleosporales</taxon>
        <taxon>Massarineae</taxon>
        <taxon>Didymosphaeriaceae</taxon>
        <taxon>Karstenula</taxon>
    </lineage>
</organism>
<dbReference type="EMBL" id="MU001502">
    <property type="protein sequence ID" value="KAF2443782.1"/>
    <property type="molecule type" value="Genomic_DNA"/>
</dbReference>
<name>A0A9P4UC58_9PLEO</name>
<comment type="caution">
    <text evidence="1">The sequence shown here is derived from an EMBL/GenBank/DDBJ whole genome shotgun (WGS) entry which is preliminary data.</text>
</comment>